<sequence>MSVRIAAIVLAIKKAFAAAGRGIHYVFQSIARGTRRLASPRPRNLLVVATVAGVAGWAIYTHPPVQMVARGDGAVRVNQWTGSAVQVGEGMTVAIPGMHVLRRFPLRDQLYRPATGGDAPFQSQEGLSVGVDLTLRYAYDANRLADMARKLPADVPADVLAPAMQGVMYQVFTRYTVREIFSSKRPEIQAAIEAELKPKLAADGIVLRSVAIGKVALPEDFKAGMEKLLAEELESEKMRYTLELKEKQVKQSALEADAEKVRREKAAEAAAQEQVIAAKAQEEAMRHVLPFKQKQVEQRQLEADAEKVARIRVSEGNAQARVIEAAGEAESRRKLADAEAYRQEALGKTTSAQMAREGELLTRHPLLIQKTMADKLSDKVSVIIAPPSVSGGFIGAGLLGMNGNTAANTAGNGAVPAPETAPQQGQQ</sequence>
<dbReference type="Proteomes" id="UP000484015">
    <property type="component" value="Unassembled WGS sequence"/>
</dbReference>
<reference evidence="4 5" key="1">
    <citation type="submission" date="2019-11" db="EMBL/GenBank/DDBJ databases">
        <title>Type strains purchased from KCTC, JCM and DSMZ.</title>
        <authorList>
            <person name="Lu H."/>
        </authorList>
    </citation>
    <scope>NUCLEOTIDE SEQUENCE [LARGE SCALE GENOMIC DNA]</scope>
    <source>
        <strain evidence="4 5">KCTC 42409</strain>
    </source>
</reference>
<keyword evidence="5" id="KW-1185">Reference proteome</keyword>
<keyword evidence="2" id="KW-0175">Coiled coil</keyword>
<dbReference type="InterPro" id="IPR036013">
    <property type="entry name" value="Band_7/SPFH_dom_sf"/>
</dbReference>
<evidence type="ECO:0000256" key="2">
    <source>
        <dbReference type="SAM" id="Coils"/>
    </source>
</evidence>
<dbReference type="InterPro" id="IPR000163">
    <property type="entry name" value="Prohibitin"/>
</dbReference>
<evidence type="ECO:0000313" key="5">
    <source>
        <dbReference type="Proteomes" id="UP000484015"/>
    </source>
</evidence>
<dbReference type="OrthoDB" id="108248at2"/>
<feature type="coiled-coil region" evidence="2">
    <location>
        <begin position="230"/>
        <end position="264"/>
    </location>
</feature>
<evidence type="ECO:0000313" key="4">
    <source>
        <dbReference type="EMBL" id="MTW06267.1"/>
    </source>
</evidence>
<dbReference type="Gene3D" id="3.30.479.30">
    <property type="entry name" value="Band 7 domain"/>
    <property type="match status" value="1"/>
</dbReference>
<dbReference type="InterPro" id="IPR001107">
    <property type="entry name" value="Band_7"/>
</dbReference>
<feature type="domain" description="Band 7" evidence="3">
    <location>
        <begin position="75"/>
        <end position="243"/>
    </location>
</feature>
<organism evidence="4 5">
    <name type="scientific">Pseudoduganella ginsengisoli</name>
    <dbReference type="NCBI Taxonomy" id="1462440"/>
    <lineage>
        <taxon>Bacteria</taxon>
        <taxon>Pseudomonadati</taxon>
        <taxon>Pseudomonadota</taxon>
        <taxon>Betaproteobacteria</taxon>
        <taxon>Burkholderiales</taxon>
        <taxon>Oxalobacteraceae</taxon>
        <taxon>Telluria group</taxon>
        <taxon>Pseudoduganella</taxon>
    </lineage>
</organism>
<comment type="subcellular location">
    <subcellularLocation>
        <location evidence="1">Membrane</location>
        <topology evidence="1">Single-pass membrane protein</topology>
    </subcellularLocation>
</comment>
<dbReference type="PANTHER" id="PTHR23222">
    <property type="entry name" value="PROHIBITIN"/>
    <property type="match status" value="1"/>
</dbReference>
<dbReference type="RefSeq" id="WP_155442599.1">
    <property type="nucleotide sequence ID" value="NZ_WNLA01000047.1"/>
</dbReference>
<evidence type="ECO:0000256" key="1">
    <source>
        <dbReference type="ARBA" id="ARBA00004167"/>
    </source>
</evidence>
<dbReference type="PANTHER" id="PTHR23222:SF0">
    <property type="entry name" value="PROHIBITIN 1"/>
    <property type="match status" value="1"/>
</dbReference>
<dbReference type="EMBL" id="WNLA01000047">
    <property type="protein sequence ID" value="MTW06267.1"/>
    <property type="molecule type" value="Genomic_DNA"/>
</dbReference>
<dbReference type="SUPFAM" id="SSF117892">
    <property type="entry name" value="Band 7/SPFH domain"/>
    <property type="match status" value="1"/>
</dbReference>
<proteinExistence type="predicted"/>
<protein>
    <submittedName>
        <fullName evidence="4">Prohibitin family protein</fullName>
    </submittedName>
</protein>
<accession>A0A6L6Q913</accession>
<dbReference type="AlphaFoldDB" id="A0A6L6Q913"/>
<evidence type="ECO:0000259" key="3">
    <source>
        <dbReference type="Pfam" id="PF01145"/>
    </source>
</evidence>
<comment type="caution">
    <text evidence="4">The sequence shown here is derived from an EMBL/GenBank/DDBJ whole genome shotgun (WGS) entry which is preliminary data.</text>
</comment>
<gene>
    <name evidence="4" type="ORF">GM668_29760</name>
</gene>
<dbReference type="Pfam" id="PF01145">
    <property type="entry name" value="Band_7"/>
    <property type="match status" value="1"/>
</dbReference>
<dbReference type="GO" id="GO:0016020">
    <property type="term" value="C:membrane"/>
    <property type="evidence" value="ECO:0007669"/>
    <property type="project" value="UniProtKB-SubCell"/>
</dbReference>
<name>A0A6L6Q913_9BURK</name>